<protein>
    <recommendedName>
        <fullName evidence="1">Probable queuosine precursor transporter</fullName>
        <shortName evidence="1">Q precursor transporter</shortName>
    </recommendedName>
</protein>
<feature type="transmembrane region" description="Helical" evidence="1">
    <location>
        <begin position="6"/>
        <end position="25"/>
    </location>
</feature>
<feature type="transmembrane region" description="Helical" evidence="1">
    <location>
        <begin position="85"/>
        <end position="106"/>
    </location>
</feature>
<proteinExistence type="inferred from homology"/>
<keyword evidence="1" id="KW-1133">Transmembrane helix</keyword>
<dbReference type="NCBIfam" id="TIGR00697">
    <property type="entry name" value="queuosine precursor transporter"/>
    <property type="match status" value="1"/>
</dbReference>
<comment type="function">
    <text evidence="1">Involved in the import of queuosine (Q) precursors, required for Q precursor salvage.</text>
</comment>
<comment type="similarity">
    <text evidence="1">Belongs to the vitamin uptake transporter (VUT/ECF) (TC 2.A.88) family. Q precursor transporter subfamily.</text>
</comment>
<organism evidence="2 3">
    <name type="scientific">Ruminococcoides intestinihominis</name>
    <dbReference type="NCBI Taxonomy" id="3133161"/>
    <lineage>
        <taxon>Bacteria</taxon>
        <taxon>Bacillati</taxon>
        <taxon>Bacillota</taxon>
        <taxon>Clostridia</taxon>
        <taxon>Eubacteriales</taxon>
        <taxon>Oscillospiraceae</taxon>
        <taxon>Ruminococcoides</taxon>
    </lineage>
</organism>
<sequence>MINNLLLIGSLLFIFGGALFAYNFFGKAGLYAVTVIATITANIEALIMIRAFGMEQTLGNVFFAVTFLVTDILSETEGKKEANKAVWIGVFTSVFFICMTQSWMLYTPSESDWVMPSITAVFSNTPRMMISSLVVYAISQLIDVQLYHLWWRFTEKHFGDKRRFLWVRNNGSTLISQILNTALFTIFAFWGTYEIGTLFSIMISSYVIYIVTSLCDTPFVYLARLIKDRKDRKLTSIAH</sequence>
<dbReference type="PANTHER" id="PTHR34300:SF2">
    <property type="entry name" value="QUEUOSINE PRECURSOR TRANSPORTER-RELATED"/>
    <property type="match status" value="1"/>
</dbReference>
<evidence type="ECO:0000256" key="1">
    <source>
        <dbReference type="HAMAP-Rule" id="MF_02088"/>
    </source>
</evidence>
<comment type="subcellular location">
    <subcellularLocation>
        <location evidence="1">Cell membrane</location>
        <topology evidence="1">Multi-pass membrane protein</topology>
    </subcellularLocation>
</comment>
<dbReference type="EMBL" id="JBBMFI010000002">
    <property type="protein sequence ID" value="MEQ2564873.1"/>
    <property type="molecule type" value="Genomic_DNA"/>
</dbReference>
<feature type="transmembrane region" description="Helical" evidence="1">
    <location>
        <begin position="199"/>
        <end position="223"/>
    </location>
</feature>
<dbReference type="InterPro" id="IPR003744">
    <property type="entry name" value="YhhQ"/>
</dbReference>
<keyword evidence="1" id="KW-1003">Cell membrane</keyword>
<keyword evidence="3" id="KW-1185">Reference proteome</keyword>
<dbReference type="HAMAP" id="MF_02088">
    <property type="entry name" value="Q_prec_transport"/>
    <property type="match status" value="1"/>
</dbReference>
<dbReference type="Proteomes" id="UP001478133">
    <property type="component" value="Unassembled WGS sequence"/>
</dbReference>
<accession>A0ABV1HRB9</accession>
<feature type="transmembrane region" description="Helical" evidence="1">
    <location>
        <begin position="126"/>
        <end position="150"/>
    </location>
</feature>
<dbReference type="RefSeq" id="WP_211147208.1">
    <property type="nucleotide sequence ID" value="NZ_JBBMEY010000002.1"/>
</dbReference>
<keyword evidence="1" id="KW-0813">Transport</keyword>
<keyword evidence="1" id="KW-0812">Transmembrane</keyword>
<dbReference type="PANTHER" id="PTHR34300">
    <property type="entry name" value="QUEUOSINE PRECURSOR TRANSPORTER-RELATED"/>
    <property type="match status" value="1"/>
</dbReference>
<gene>
    <name evidence="2" type="ORF">ABFO16_01325</name>
</gene>
<reference evidence="2 3" key="1">
    <citation type="submission" date="2024-03" db="EMBL/GenBank/DDBJ databases">
        <title>Human intestinal bacterial collection.</title>
        <authorList>
            <person name="Pauvert C."/>
            <person name="Hitch T.C.A."/>
            <person name="Clavel T."/>
        </authorList>
    </citation>
    <scope>NUCLEOTIDE SEQUENCE [LARGE SCALE GENOMIC DNA]</scope>
    <source>
        <strain evidence="2 3">CLA-AP-H18</strain>
    </source>
</reference>
<evidence type="ECO:0000313" key="2">
    <source>
        <dbReference type="EMBL" id="MEQ2564873.1"/>
    </source>
</evidence>
<feature type="transmembrane region" description="Helical" evidence="1">
    <location>
        <begin position="30"/>
        <end position="51"/>
    </location>
</feature>
<evidence type="ECO:0000313" key="3">
    <source>
        <dbReference type="Proteomes" id="UP001478133"/>
    </source>
</evidence>
<comment type="caution">
    <text evidence="2">The sequence shown here is derived from an EMBL/GenBank/DDBJ whole genome shotgun (WGS) entry which is preliminary data.</text>
</comment>
<keyword evidence="1" id="KW-0472">Membrane</keyword>
<name>A0ABV1HRB9_9FIRM</name>
<feature type="transmembrane region" description="Helical" evidence="1">
    <location>
        <begin position="171"/>
        <end position="193"/>
    </location>
</feature>
<dbReference type="Pfam" id="PF02592">
    <property type="entry name" value="Vut_1"/>
    <property type="match status" value="1"/>
</dbReference>